<dbReference type="Gene3D" id="1.10.1040.10">
    <property type="entry name" value="N-(1-d-carboxylethyl)-l-norvaline Dehydrogenase, domain 2"/>
    <property type="match status" value="1"/>
</dbReference>
<feature type="compositionally biased region" description="Polar residues" evidence="1">
    <location>
        <begin position="148"/>
        <end position="161"/>
    </location>
</feature>
<feature type="region of interest" description="Disordered" evidence="1">
    <location>
        <begin position="148"/>
        <end position="171"/>
    </location>
</feature>
<accession>A0A2B4SMI4</accession>
<dbReference type="GO" id="GO:0003676">
    <property type="term" value="F:nucleic acid binding"/>
    <property type="evidence" value="ECO:0007669"/>
    <property type="project" value="InterPro"/>
</dbReference>
<proteinExistence type="predicted"/>
<dbReference type="InterPro" id="IPR008927">
    <property type="entry name" value="6-PGluconate_DH-like_C_sf"/>
</dbReference>
<gene>
    <name evidence="3" type="primary">tadh</name>
    <name evidence="3" type="ORF">AWC38_SpisGene5162</name>
</gene>
<dbReference type="Gene3D" id="1.10.340.70">
    <property type="match status" value="1"/>
</dbReference>
<evidence type="ECO:0000313" key="4">
    <source>
        <dbReference type="Proteomes" id="UP000225706"/>
    </source>
</evidence>
<dbReference type="InterPro" id="IPR051729">
    <property type="entry name" value="Opine/Lysopine_DH"/>
</dbReference>
<dbReference type="OrthoDB" id="775972at2759"/>
<feature type="domain" description="Integrase catalytic" evidence="2">
    <location>
        <begin position="216"/>
        <end position="317"/>
    </location>
</feature>
<protein>
    <submittedName>
        <fullName evidence="3">Tauropine dehydrogenase</fullName>
    </submittedName>
</protein>
<dbReference type="PANTHER" id="PTHR38015">
    <property type="entry name" value="BLR6086 PROTEIN"/>
    <property type="match status" value="1"/>
</dbReference>
<evidence type="ECO:0000259" key="2">
    <source>
        <dbReference type="PROSITE" id="PS50994"/>
    </source>
</evidence>
<dbReference type="STRING" id="50429.A0A2B4SMI4"/>
<dbReference type="InterPro" id="IPR041588">
    <property type="entry name" value="Integrase_H2C2"/>
</dbReference>
<evidence type="ECO:0000313" key="3">
    <source>
        <dbReference type="EMBL" id="PFX30080.1"/>
    </source>
</evidence>
<reference evidence="4" key="1">
    <citation type="journal article" date="2017" name="bioRxiv">
        <title>Comparative analysis of the genomes of Stylophora pistillata and Acropora digitifera provides evidence for extensive differences between species of corals.</title>
        <authorList>
            <person name="Voolstra C.R."/>
            <person name="Li Y."/>
            <person name="Liew Y.J."/>
            <person name="Baumgarten S."/>
            <person name="Zoccola D."/>
            <person name="Flot J.-F."/>
            <person name="Tambutte S."/>
            <person name="Allemand D."/>
            <person name="Aranda M."/>
        </authorList>
    </citation>
    <scope>NUCLEOTIDE SEQUENCE [LARGE SCALE GENOMIC DNA]</scope>
</reference>
<dbReference type="Proteomes" id="UP000225706">
    <property type="component" value="Unassembled WGS sequence"/>
</dbReference>
<dbReference type="Pfam" id="PF02317">
    <property type="entry name" value="Octopine_DH"/>
    <property type="match status" value="1"/>
</dbReference>
<evidence type="ECO:0000256" key="1">
    <source>
        <dbReference type="SAM" id="MobiDB-lite"/>
    </source>
</evidence>
<dbReference type="SUPFAM" id="SSF48179">
    <property type="entry name" value="6-phosphogluconate dehydrogenase C-terminal domain-like"/>
    <property type="match status" value="1"/>
</dbReference>
<dbReference type="Pfam" id="PF00665">
    <property type="entry name" value="rve"/>
    <property type="match status" value="1"/>
</dbReference>
<dbReference type="SUPFAM" id="SSF53098">
    <property type="entry name" value="Ribonuclease H-like"/>
    <property type="match status" value="1"/>
</dbReference>
<dbReference type="InterPro" id="IPR013328">
    <property type="entry name" value="6PGD_dom2"/>
</dbReference>
<dbReference type="AlphaFoldDB" id="A0A2B4SMI4"/>
<dbReference type="Gene3D" id="3.30.420.10">
    <property type="entry name" value="Ribonuclease H-like superfamily/Ribonuclease H"/>
    <property type="match status" value="1"/>
</dbReference>
<dbReference type="PROSITE" id="PS50994">
    <property type="entry name" value="INTEGRASE"/>
    <property type="match status" value="1"/>
</dbReference>
<dbReference type="GO" id="GO:0016491">
    <property type="term" value="F:oxidoreductase activity"/>
    <property type="evidence" value="ECO:0007669"/>
    <property type="project" value="InterPro"/>
</dbReference>
<dbReference type="Pfam" id="PF17921">
    <property type="entry name" value="Integrase_H2C2"/>
    <property type="match status" value="1"/>
</dbReference>
<keyword evidence="4" id="KW-1185">Reference proteome</keyword>
<dbReference type="InterPro" id="IPR001584">
    <property type="entry name" value="Integrase_cat-core"/>
</dbReference>
<dbReference type="PANTHER" id="PTHR38015:SF1">
    <property type="entry name" value="OPINE DEHYDROGENASE DOMAIN-CONTAINING PROTEIN"/>
    <property type="match status" value="1"/>
</dbReference>
<dbReference type="InterPro" id="IPR012337">
    <property type="entry name" value="RNaseH-like_sf"/>
</dbReference>
<dbReference type="InterPro" id="IPR036397">
    <property type="entry name" value="RNaseH_sf"/>
</dbReference>
<comment type="caution">
    <text evidence="3">The sequence shown here is derived from an EMBL/GenBank/DDBJ whole genome shotgun (WGS) entry which is preliminary data.</text>
</comment>
<dbReference type="SUPFAM" id="SSF51735">
    <property type="entry name" value="NAD(P)-binding Rossmann-fold domains"/>
    <property type="match status" value="1"/>
</dbReference>
<name>A0A2B4SMI4_STYPI</name>
<dbReference type="InterPro" id="IPR036291">
    <property type="entry name" value="NAD(P)-bd_dom_sf"/>
</dbReference>
<dbReference type="GO" id="GO:0015074">
    <property type="term" value="P:DNA integration"/>
    <property type="evidence" value="ECO:0007669"/>
    <property type="project" value="InterPro"/>
</dbReference>
<dbReference type="InterPro" id="IPR003421">
    <property type="entry name" value="Opine_DH"/>
</dbReference>
<dbReference type="EMBL" id="LSMT01000056">
    <property type="protein sequence ID" value="PFX30080.1"/>
    <property type="molecule type" value="Genomic_DNA"/>
</dbReference>
<sequence length="750" mass="83214">MEVRGTFIAEIACAENGEVCVDEFTVIKGTGRPLLGRSTAEKLKVLRVGPTSRPQVCSVVTEGSDEDILEEYVDILTGVGKLKDYQLKIQVKKDVTPIAQQVRRLPFGLRDRVDQKLDDLLDKDIIEELQNTLTATVSTARRLDCDTTESQEISLRSSSRGTPGKRVDKEQTKSRLRTKVWWPKVDMDVKRMCKSCHSCQVVGQYSPSEPMLKTKPPTGPWQDVAADLMGPLPTSKSLLVVVDYYSRYYEVSVMRLTTTPKIIIALREIFSRFGNPHSLKTDNGPQFVSKEFEEFSRECGIEHRRSPALWPQANGELTGDTTRVTKQVPKTALKRPLATKQLRKKKGSNGKAIYGKIASLVCGSGAHAFAGIASSLQGTEVRVLSLYQDKAERWNASMQTKDLEVILHRKGQDTISVTSKPSMVTKNAQDAMQNVDIVVFVLPAFAHQVLLDALKPYIKPGTVLVGMPGEPGFEFQVRHVLGESGRQCTVMNFESLPWACRVTEFGAKCEVLGTKETLLGALKEGEGVAPKKDPVSTLQYLLGPLPKLIVSGHLVGVQLMSVNAYLHTSITYGQWVGWDGEPLAEAPLFYNGLTESAANILSSVSDEVVSIAKAFGEKTGADMSNVEHIYYWYMRCYPQDIADKTNLYTAIQTNAAYRGLKHPVKITEDGKFLPDFTHRYMTEDIPFGLAVIRGIAEIIGLETPNIDRVLTWSQQQMEKEYLVDKKLQGKDVSTSRAPQSYGIITPESIL</sequence>
<organism evidence="3 4">
    <name type="scientific">Stylophora pistillata</name>
    <name type="common">Smooth cauliflower coral</name>
    <dbReference type="NCBI Taxonomy" id="50429"/>
    <lineage>
        <taxon>Eukaryota</taxon>
        <taxon>Metazoa</taxon>
        <taxon>Cnidaria</taxon>
        <taxon>Anthozoa</taxon>
        <taxon>Hexacorallia</taxon>
        <taxon>Scleractinia</taxon>
        <taxon>Astrocoeniina</taxon>
        <taxon>Pocilloporidae</taxon>
        <taxon>Stylophora</taxon>
    </lineage>
</organism>
<dbReference type="Gene3D" id="3.40.50.720">
    <property type="entry name" value="NAD(P)-binding Rossmann-like Domain"/>
    <property type="match status" value="1"/>
</dbReference>